<name>A0AA51N7X5_9BACT</name>
<dbReference type="Proteomes" id="UP001244443">
    <property type="component" value="Chromosome"/>
</dbReference>
<reference evidence="1" key="1">
    <citation type="submission" date="2023-08" db="EMBL/GenBank/DDBJ databases">
        <title>Comparative genomics and taxonomic characterization of three novel marine species of genus Marivirga.</title>
        <authorList>
            <person name="Muhammad N."/>
            <person name="Kim S.-G."/>
        </authorList>
    </citation>
    <scope>NUCLEOTIDE SEQUENCE [LARGE SCALE GENOMIC DNA]</scope>
    <source>
        <strain evidence="1">ABR2-2</strain>
    </source>
</reference>
<dbReference type="EMBL" id="CP129970">
    <property type="protein sequence ID" value="WMN07648.1"/>
    <property type="molecule type" value="Genomic_DNA"/>
</dbReference>
<organism evidence="1 2">
    <name type="scientific">Marivirga arenosa</name>
    <dbReference type="NCBI Taxonomy" id="3059076"/>
    <lineage>
        <taxon>Bacteria</taxon>
        <taxon>Pseudomonadati</taxon>
        <taxon>Bacteroidota</taxon>
        <taxon>Cytophagia</taxon>
        <taxon>Cytophagales</taxon>
        <taxon>Marivirgaceae</taxon>
        <taxon>Marivirga</taxon>
    </lineage>
</organism>
<evidence type="ECO:0000313" key="1">
    <source>
        <dbReference type="EMBL" id="WMN07648.1"/>
    </source>
</evidence>
<dbReference type="RefSeq" id="WP_308357836.1">
    <property type="nucleotide sequence ID" value="NZ_CP129970.2"/>
</dbReference>
<sequence length="54" mass="6238">MKKVFIALYILILITFGDLNAQVFKEFDPVICLADPNSYNTFVPPPRSFLNQQF</sequence>
<proteinExistence type="predicted"/>
<evidence type="ECO:0000313" key="2">
    <source>
        <dbReference type="Proteomes" id="UP001244443"/>
    </source>
</evidence>
<gene>
    <name evidence="1" type="ORF">QYS48_29440</name>
</gene>
<dbReference type="AlphaFoldDB" id="A0AA51N7X5"/>
<protein>
    <submittedName>
        <fullName evidence="1">Uncharacterized protein</fullName>
    </submittedName>
</protein>
<keyword evidence="2" id="KW-1185">Reference proteome</keyword>
<accession>A0AA51N7X5</accession>